<dbReference type="InterPro" id="IPR036397">
    <property type="entry name" value="RNaseH_sf"/>
</dbReference>
<comment type="caution">
    <text evidence="1">The sequence shown here is derived from an EMBL/GenBank/DDBJ whole genome shotgun (WGS) entry which is preliminary data.</text>
</comment>
<dbReference type="AlphaFoldDB" id="A0A1Q9D5N6"/>
<name>A0A1Q9D5N6_SYMMI</name>
<dbReference type="GO" id="GO:0003676">
    <property type="term" value="F:nucleic acid binding"/>
    <property type="evidence" value="ECO:0007669"/>
    <property type="project" value="InterPro"/>
</dbReference>
<dbReference type="Proteomes" id="UP000186817">
    <property type="component" value="Unassembled WGS sequence"/>
</dbReference>
<gene>
    <name evidence="1" type="ORF">AK812_SmicGene27910</name>
</gene>
<evidence type="ECO:0000313" key="2">
    <source>
        <dbReference type="Proteomes" id="UP000186817"/>
    </source>
</evidence>
<dbReference type="InterPro" id="IPR012337">
    <property type="entry name" value="RNaseH-like_sf"/>
</dbReference>
<accession>A0A1Q9D5N6</accession>
<evidence type="ECO:0000313" key="1">
    <source>
        <dbReference type="EMBL" id="OLP90505.1"/>
    </source>
</evidence>
<reference evidence="1 2" key="1">
    <citation type="submission" date="2016-02" db="EMBL/GenBank/DDBJ databases">
        <title>Genome analysis of coral dinoflagellate symbionts highlights evolutionary adaptations to a symbiotic lifestyle.</title>
        <authorList>
            <person name="Aranda M."/>
            <person name="Li Y."/>
            <person name="Liew Y.J."/>
            <person name="Baumgarten S."/>
            <person name="Simakov O."/>
            <person name="Wilson M."/>
            <person name="Piel J."/>
            <person name="Ashoor H."/>
            <person name="Bougouffa S."/>
            <person name="Bajic V.B."/>
            <person name="Ryu T."/>
            <person name="Ravasi T."/>
            <person name="Bayer T."/>
            <person name="Micklem G."/>
            <person name="Kim H."/>
            <person name="Bhak J."/>
            <person name="Lajeunesse T.C."/>
            <person name="Voolstra C.R."/>
        </authorList>
    </citation>
    <scope>NUCLEOTIDE SEQUENCE [LARGE SCALE GENOMIC DNA]</scope>
    <source>
        <strain evidence="1 2">CCMP2467</strain>
    </source>
</reference>
<keyword evidence="2" id="KW-1185">Reference proteome</keyword>
<dbReference type="Gene3D" id="3.30.420.10">
    <property type="entry name" value="Ribonuclease H-like superfamily/Ribonuclease H"/>
    <property type="match status" value="1"/>
</dbReference>
<proteinExistence type="predicted"/>
<organism evidence="1 2">
    <name type="scientific">Symbiodinium microadriaticum</name>
    <name type="common">Dinoflagellate</name>
    <name type="synonym">Zooxanthella microadriatica</name>
    <dbReference type="NCBI Taxonomy" id="2951"/>
    <lineage>
        <taxon>Eukaryota</taxon>
        <taxon>Sar</taxon>
        <taxon>Alveolata</taxon>
        <taxon>Dinophyceae</taxon>
        <taxon>Suessiales</taxon>
        <taxon>Symbiodiniaceae</taxon>
        <taxon>Symbiodinium</taxon>
    </lineage>
</organism>
<evidence type="ECO:0008006" key="3">
    <source>
        <dbReference type="Google" id="ProtNLM"/>
    </source>
</evidence>
<dbReference type="SUPFAM" id="SSF53098">
    <property type="entry name" value="Ribonuclease H-like"/>
    <property type="match status" value="1"/>
</dbReference>
<protein>
    <recommendedName>
        <fullName evidence="3">Integrase catalytic domain-containing protein</fullName>
    </recommendedName>
</protein>
<dbReference type="EMBL" id="LSRX01000707">
    <property type="protein sequence ID" value="OLP90505.1"/>
    <property type="molecule type" value="Genomic_DNA"/>
</dbReference>
<sequence>MQDIPFFVPLVSKKSKGVAAAVMQVVTQVRALGLPLHRIHSDRGLEFRNASLEQFTRLHSIPHTNTCGDDFKADGRTENMVRVSPLVP</sequence>